<reference evidence="7" key="1">
    <citation type="submission" date="2011-12" db="EMBL/GenBank/DDBJ databases">
        <title>The complete genome of chromosome of Sulfobacillus acidophilus DSM 10332.</title>
        <authorList>
            <person name="Lucas S."/>
            <person name="Han J."/>
            <person name="Lapidus A."/>
            <person name="Bruce D."/>
            <person name="Goodwin L."/>
            <person name="Pitluck S."/>
            <person name="Peters L."/>
            <person name="Kyrpides N."/>
            <person name="Mavromatis K."/>
            <person name="Ivanova N."/>
            <person name="Mikhailova N."/>
            <person name="Chertkov O."/>
            <person name="Saunders E."/>
            <person name="Detter J.C."/>
            <person name="Tapia R."/>
            <person name="Han C."/>
            <person name="Land M."/>
            <person name="Hauser L."/>
            <person name="Markowitz V."/>
            <person name="Cheng J.-F."/>
            <person name="Hugenholtz P."/>
            <person name="Woyke T."/>
            <person name="Wu D."/>
            <person name="Pukall R."/>
            <person name="Gehrich-Schroeter G."/>
            <person name="Schneider S."/>
            <person name="Klenk H.-P."/>
            <person name="Eisen J.A."/>
        </authorList>
    </citation>
    <scope>NUCLEOTIDE SEQUENCE [LARGE SCALE GENOMIC DNA]</scope>
    <source>
        <strain evidence="7">ATCC 700253 / DSM 10332 / NAL</strain>
    </source>
</reference>
<gene>
    <name evidence="6" type="ordered locus">Sulac_1477</name>
</gene>
<dbReference type="EMBL" id="CP003179">
    <property type="protein sequence ID" value="AEW04974.1"/>
    <property type="molecule type" value="Genomic_DNA"/>
</dbReference>
<dbReference type="KEGG" id="sap:Sulac_1477"/>
<dbReference type="GO" id="GO:0047810">
    <property type="term" value="F:D-alanine-2-oxoglutarate aminotransferase activity"/>
    <property type="evidence" value="ECO:0007669"/>
    <property type="project" value="UniProtKB-EC"/>
</dbReference>
<reference evidence="6 7" key="2">
    <citation type="journal article" date="2012" name="Stand. Genomic Sci.">
        <title>Complete genome sequence of the moderately thermophilic mineral-sulfide-oxidizing firmicute Sulfobacillus acidophilus type strain (NAL(T)).</title>
        <authorList>
            <person name="Anderson I."/>
            <person name="Chertkov O."/>
            <person name="Chen A."/>
            <person name="Saunders E."/>
            <person name="Lapidus A."/>
            <person name="Nolan M."/>
            <person name="Lucas S."/>
            <person name="Hammon N."/>
            <person name="Deshpande S."/>
            <person name="Cheng J.F."/>
            <person name="Han C."/>
            <person name="Tapia R."/>
            <person name="Goodwin L.A."/>
            <person name="Pitluck S."/>
            <person name="Liolios K."/>
            <person name="Pagani I."/>
            <person name="Ivanova N."/>
            <person name="Mikhailova N."/>
            <person name="Pati A."/>
            <person name="Palaniappan K."/>
            <person name="Land M."/>
            <person name="Pan C."/>
            <person name="Rohde M."/>
            <person name="Pukall R."/>
            <person name="Goker M."/>
            <person name="Detter J.C."/>
            <person name="Woyke T."/>
            <person name="Bristow J."/>
            <person name="Eisen J.A."/>
            <person name="Markowitz V."/>
            <person name="Hugenholtz P."/>
            <person name="Kyrpides N.C."/>
            <person name="Klenk H.P."/>
            <person name="Mavromatis K."/>
        </authorList>
    </citation>
    <scope>NUCLEOTIDE SEQUENCE [LARGE SCALE GENOMIC DNA]</scope>
    <source>
        <strain evidence="7">ATCC 700253 / DSM 10332 / NAL</strain>
    </source>
</reference>
<dbReference type="GO" id="GO:0005829">
    <property type="term" value="C:cytosol"/>
    <property type="evidence" value="ECO:0007669"/>
    <property type="project" value="TreeGrafter"/>
</dbReference>
<dbReference type="Proteomes" id="UP000005439">
    <property type="component" value="Chromosome"/>
</dbReference>
<dbReference type="InterPro" id="IPR036038">
    <property type="entry name" value="Aminotransferase-like"/>
</dbReference>
<dbReference type="FunFam" id="3.20.10.10:FF:000002">
    <property type="entry name" value="D-alanine aminotransferase"/>
    <property type="match status" value="1"/>
</dbReference>
<dbReference type="InterPro" id="IPR043132">
    <property type="entry name" value="BCAT-like_C"/>
</dbReference>
<organism evidence="6 7">
    <name type="scientific">Sulfobacillus acidophilus (strain ATCC 700253 / DSM 10332 / NAL)</name>
    <dbReference type="NCBI Taxonomy" id="679936"/>
    <lineage>
        <taxon>Bacteria</taxon>
        <taxon>Bacillati</taxon>
        <taxon>Bacillota</taxon>
        <taxon>Clostridia</taxon>
        <taxon>Eubacteriales</taxon>
        <taxon>Clostridiales Family XVII. Incertae Sedis</taxon>
        <taxon>Sulfobacillus</taxon>
    </lineage>
</organism>
<comment type="similarity">
    <text evidence="2 4">Belongs to the class-IV pyridoxal-phosphate-dependent aminotransferase family.</text>
</comment>
<evidence type="ECO:0000313" key="7">
    <source>
        <dbReference type="Proteomes" id="UP000005439"/>
    </source>
</evidence>
<dbReference type="EC" id="2.6.1.21" evidence="6"/>
<dbReference type="PATRIC" id="fig|679936.5.peg.1542"/>
<protein>
    <submittedName>
        <fullName evidence="6">D-amino-acid transaminase</fullName>
        <ecNumber evidence="6">2.6.1.21</ecNumber>
    </submittedName>
</protein>
<sequence length="279" mass="30596">MRVYLNGAYVDEAEATVSIDDRAFLFADGVYEVVHIYGGKPFEWERHMARLARSLQGIEIEGVSPTDLLEPRDRLLAEFSGDEGALYIQISRGVQKRSHAPPAAGHITPTVLMWIRPVEPIATDVVQRGVTMITTPDDRWAKVWIKTVGLLPNVLAKGKAIRRGAFDAIFVRDGVVTEATAANVFRVAGGIIQTAPVTNYILPGITRAVVIELARELGYSVVEEPFTVDELMASDEVFITGTLTEVLPVTEIDGVRFGDGAGPVSLRLWNALKQRTRQG</sequence>
<dbReference type="PROSITE" id="PS00770">
    <property type="entry name" value="AA_TRANSFER_CLASS_4"/>
    <property type="match status" value="1"/>
</dbReference>
<dbReference type="Gene3D" id="3.30.470.10">
    <property type="match status" value="1"/>
</dbReference>
<evidence type="ECO:0000256" key="5">
    <source>
        <dbReference type="RuleBase" id="RU004516"/>
    </source>
</evidence>
<proteinExistence type="inferred from homology"/>
<comment type="cofactor">
    <cofactor evidence="1 5">
        <name>pyridoxal 5'-phosphate</name>
        <dbReference type="ChEBI" id="CHEBI:597326"/>
    </cofactor>
</comment>
<dbReference type="AlphaFoldDB" id="G8TXL8"/>
<dbReference type="Pfam" id="PF01063">
    <property type="entry name" value="Aminotran_4"/>
    <property type="match status" value="1"/>
</dbReference>
<evidence type="ECO:0000256" key="3">
    <source>
        <dbReference type="ARBA" id="ARBA00022898"/>
    </source>
</evidence>
<evidence type="ECO:0000256" key="1">
    <source>
        <dbReference type="ARBA" id="ARBA00001933"/>
    </source>
</evidence>
<dbReference type="InterPro" id="IPR001544">
    <property type="entry name" value="Aminotrans_IV"/>
</dbReference>
<dbReference type="InterPro" id="IPR050571">
    <property type="entry name" value="Class-IV_PLP-Dep_Aminotrnsfr"/>
</dbReference>
<dbReference type="PANTHER" id="PTHR42743">
    <property type="entry name" value="AMINO-ACID AMINOTRANSFERASE"/>
    <property type="match status" value="1"/>
</dbReference>
<evidence type="ECO:0000313" key="6">
    <source>
        <dbReference type="EMBL" id="AEW04974.1"/>
    </source>
</evidence>
<dbReference type="HOGENOM" id="CLU_020844_4_1_9"/>
<dbReference type="SUPFAM" id="SSF56752">
    <property type="entry name" value="D-aminoacid aminotransferase-like PLP-dependent enzymes"/>
    <property type="match status" value="1"/>
</dbReference>
<accession>G8TXL8</accession>
<dbReference type="InterPro" id="IPR043131">
    <property type="entry name" value="BCAT-like_N"/>
</dbReference>
<evidence type="ECO:0000256" key="2">
    <source>
        <dbReference type="ARBA" id="ARBA00009320"/>
    </source>
</evidence>
<dbReference type="GO" id="GO:0008652">
    <property type="term" value="P:amino acid biosynthetic process"/>
    <property type="evidence" value="ECO:0007669"/>
    <property type="project" value="UniProtKB-ARBA"/>
</dbReference>
<keyword evidence="7" id="KW-1185">Reference proteome</keyword>
<dbReference type="InterPro" id="IPR018300">
    <property type="entry name" value="Aminotrans_IV_CS"/>
</dbReference>
<keyword evidence="6" id="KW-0808">Transferase</keyword>
<keyword evidence="3 5" id="KW-0663">Pyridoxal phosphate</keyword>
<dbReference type="PANTHER" id="PTHR42743:SF10">
    <property type="entry name" value="D-ALANINE AMINOTRANSFERASE"/>
    <property type="match status" value="1"/>
</dbReference>
<dbReference type="Gene3D" id="3.20.10.10">
    <property type="entry name" value="D-amino Acid Aminotransferase, subunit A, domain 2"/>
    <property type="match status" value="1"/>
</dbReference>
<name>G8TXL8_SULAD</name>
<keyword evidence="6" id="KW-0032">Aminotransferase</keyword>
<dbReference type="STRING" id="679936.Sulac_1477"/>
<dbReference type="GO" id="GO:0046394">
    <property type="term" value="P:carboxylic acid biosynthetic process"/>
    <property type="evidence" value="ECO:0007669"/>
    <property type="project" value="UniProtKB-ARBA"/>
</dbReference>
<evidence type="ECO:0000256" key="4">
    <source>
        <dbReference type="RuleBase" id="RU004106"/>
    </source>
</evidence>